<dbReference type="Proteomes" id="UP001055879">
    <property type="component" value="Linkage Group LG06"/>
</dbReference>
<organism evidence="1 2">
    <name type="scientific">Arctium lappa</name>
    <name type="common">Greater burdock</name>
    <name type="synonym">Lappa major</name>
    <dbReference type="NCBI Taxonomy" id="4217"/>
    <lineage>
        <taxon>Eukaryota</taxon>
        <taxon>Viridiplantae</taxon>
        <taxon>Streptophyta</taxon>
        <taxon>Embryophyta</taxon>
        <taxon>Tracheophyta</taxon>
        <taxon>Spermatophyta</taxon>
        <taxon>Magnoliopsida</taxon>
        <taxon>eudicotyledons</taxon>
        <taxon>Gunneridae</taxon>
        <taxon>Pentapetalae</taxon>
        <taxon>asterids</taxon>
        <taxon>campanulids</taxon>
        <taxon>Asterales</taxon>
        <taxon>Asteraceae</taxon>
        <taxon>Carduoideae</taxon>
        <taxon>Cardueae</taxon>
        <taxon>Arctiinae</taxon>
        <taxon>Arctium</taxon>
    </lineage>
</organism>
<reference evidence="2" key="1">
    <citation type="journal article" date="2022" name="Mol. Ecol. Resour.">
        <title>The genomes of chicory, endive, great burdock and yacon provide insights into Asteraceae palaeo-polyploidization history and plant inulin production.</title>
        <authorList>
            <person name="Fan W."/>
            <person name="Wang S."/>
            <person name="Wang H."/>
            <person name="Wang A."/>
            <person name="Jiang F."/>
            <person name="Liu H."/>
            <person name="Zhao H."/>
            <person name="Xu D."/>
            <person name="Zhang Y."/>
        </authorList>
    </citation>
    <scope>NUCLEOTIDE SEQUENCE [LARGE SCALE GENOMIC DNA]</scope>
    <source>
        <strain evidence="2">cv. Niubang</strain>
    </source>
</reference>
<comment type="caution">
    <text evidence="1">The sequence shown here is derived from an EMBL/GenBank/DDBJ whole genome shotgun (WGS) entry which is preliminary data.</text>
</comment>
<gene>
    <name evidence="1" type="ORF">L6452_19653</name>
</gene>
<dbReference type="EMBL" id="CM042052">
    <property type="protein sequence ID" value="KAI3718769.1"/>
    <property type="molecule type" value="Genomic_DNA"/>
</dbReference>
<proteinExistence type="predicted"/>
<name>A0ACB9B8E3_ARCLA</name>
<reference evidence="1 2" key="2">
    <citation type="journal article" date="2022" name="Mol. Ecol. Resour.">
        <title>The genomes of chicory, endive, great burdock and yacon provide insights into Asteraceae paleo-polyploidization history and plant inulin production.</title>
        <authorList>
            <person name="Fan W."/>
            <person name="Wang S."/>
            <person name="Wang H."/>
            <person name="Wang A."/>
            <person name="Jiang F."/>
            <person name="Liu H."/>
            <person name="Zhao H."/>
            <person name="Xu D."/>
            <person name="Zhang Y."/>
        </authorList>
    </citation>
    <scope>NUCLEOTIDE SEQUENCE [LARGE SCALE GENOMIC DNA]</scope>
    <source>
        <strain evidence="2">cv. Niubang</strain>
    </source>
</reference>
<evidence type="ECO:0000313" key="1">
    <source>
        <dbReference type="EMBL" id="KAI3718769.1"/>
    </source>
</evidence>
<protein>
    <submittedName>
        <fullName evidence="1">Uncharacterized protein</fullName>
    </submittedName>
</protein>
<accession>A0ACB9B8E3</accession>
<keyword evidence="2" id="KW-1185">Reference proteome</keyword>
<evidence type="ECO:0000313" key="2">
    <source>
        <dbReference type="Proteomes" id="UP001055879"/>
    </source>
</evidence>
<sequence length="132" mass="15161">MNLWIIESLEKCRFIPQATIHKIESQDSYSWVSVSVYLGRKYKAWAENTRLEYGEAIIVLTDEELQVCTIGVFSQLVHHHSTSFEQLVLLSIGITIQHLLRMDRGYLAKAQATNKGIALELRNILLIITFVQ</sequence>